<proteinExistence type="predicted"/>
<reference evidence="1" key="2">
    <citation type="journal article" date="2015" name="Fish Shellfish Immunol.">
        <title>Early steps in the European eel (Anguilla anguilla)-Vibrio vulnificus interaction in the gills: Role of the RtxA13 toxin.</title>
        <authorList>
            <person name="Callol A."/>
            <person name="Pajuelo D."/>
            <person name="Ebbesson L."/>
            <person name="Teles M."/>
            <person name="MacKenzie S."/>
            <person name="Amaro C."/>
        </authorList>
    </citation>
    <scope>NUCLEOTIDE SEQUENCE</scope>
</reference>
<reference evidence="1" key="1">
    <citation type="submission" date="2014-11" db="EMBL/GenBank/DDBJ databases">
        <authorList>
            <person name="Amaro Gonzalez C."/>
        </authorList>
    </citation>
    <scope>NUCLEOTIDE SEQUENCE</scope>
</reference>
<dbReference type="AlphaFoldDB" id="A0A0E9RA23"/>
<sequence length="64" mass="7392">MAHQQIHFSKVFHSNFWQVSHPSFSPKLQSSVVMCWVYLPCMSGTHLCSNQIRCQTQAGYIYAD</sequence>
<protein>
    <submittedName>
        <fullName evidence="1">Uncharacterized protein</fullName>
    </submittedName>
</protein>
<evidence type="ECO:0000313" key="1">
    <source>
        <dbReference type="EMBL" id="JAH25305.1"/>
    </source>
</evidence>
<name>A0A0E9RA23_ANGAN</name>
<organism evidence="1">
    <name type="scientific">Anguilla anguilla</name>
    <name type="common">European freshwater eel</name>
    <name type="synonym">Muraena anguilla</name>
    <dbReference type="NCBI Taxonomy" id="7936"/>
    <lineage>
        <taxon>Eukaryota</taxon>
        <taxon>Metazoa</taxon>
        <taxon>Chordata</taxon>
        <taxon>Craniata</taxon>
        <taxon>Vertebrata</taxon>
        <taxon>Euteleostomi</taxon>
        <taxon>Actinopterygii</taxon>
        <taxon>Neopterygii</taxon>
        <taxon>Teleostei</taxon>
        <taxon>Anguilliformes</taxon>
        <taxon>Anguillidae</taxon>
        <taxon>Anguilla</taxon>
    </lineage>
</organism>
<accession>A0A0E9RA23</accession>
<dbReference type="EMBL" id="GBXM01083272">
    <property type="protein sequence ID" value="JAH25305.1"/>
    <property type="molecule type" value="Transcribed_RNA"/>
</dbReference>